<name>A0ACC0CCP2_CATRO</name>
<proteinExistence type="predicted"/>
<reference evidence="2" key="1">
    <citation type="journal article" date="2023" name="Nat. Plants">
        <title>Single-cell RNA sequencing provides a high-resolution roadmap for understanding the multicellular compartmentation of specialized metabolism.</title>
        <authorList>
            <person name="Sun S."/>
            <person name="Shen X."/>
            <person name="Li Y."/>
            <person name="Li Y."/>
            <person name="Wang S."/>
            <person name="Li R."/>
            <person name="Zhang H."/>
            <person name="Shen G."/>
            <person name="Guo B."/>
            <person name="Wei J."/>
            <person name="Xu J."/>
            <person name="St-Pierre B."/>
            <person name="Chen S."/>
            <person name="Sun C."/>
        </authorList>
    </citation>
    <scope>NUCLEOTIDE SEQUENCE [LARGE SCALE GENOMIC DNA]</scope>
</reference>
<comment type="caution">
    <text evidence="1">The sequence shown here is derived from an EMBL/GenBank/DDBJ whole genome shotgun (WGS) entry which is preliminary data.</text>
</comment>
<accession>A0ACC0CCP2</accession>
<evidence type="ECO:0000313" key="1">
    <source>
        <dbReference type="EMBL" id="KAI5682696.1"/>
    </source>
</evidence>
<dbReference type="Proteomes" id="UP001060085">
    <property type="component" value="Linkage Group LG01"/>
</dbReference>
<gene>
    <name evidence="1" type="ORF">M9H77_03924</name>
</gene>
<sequence length="236" mass="27451">MGGTTIRLTEEQLQQTEQFRKSHVLPRNILRFFQEQDVGCAVSAQKIYNVVAKIKKKGCKEETRDIDPETRNLTPILEEISTGSISKVREVRRLIKGVISPVLPDDPCAPPPFPPQPESQRDDRRRIQPKGKNLTGNTLERVDELIKKTCWEEGPAPYEHWLDAPDHIYVIANTFNFCVLQMRDRCPLPPIQVQWQYHRDVRVSGWAEPYYERIAEWVRRSRAMYPTQDPTHVVIP</sequence>
<evidence type="ECO:0000313" key="2">
    <source>
        <dbReference type="Proteomes" id="UP001060085"/>
    </source>
</evidence>
<protein>
    <submittedName>
        <fullName evidence="1">Uncharacterized protein</fullName>
    </submittedName>
</protein>
<keyword evidence="2" id="KW-1185">Reference proteome</keyword>
<dbReference type="EMBL" id="CM044701">
    <property type="protein sequence ID" value="KAI5682696.1"/>
    <property type="molecule type" value="Genomic_DNA"/>
</dbReference>
<organism evidence="1 2">
    <name type="scientific">Catharanthus roseus</name>
    <name type="common">Madagascar periwinkle</name>
    <name type="synonym">Vinca rosea</name>
    <dbReference type="NCBI Taxonomy" id="4058"/>
    <lineage>
        <taxon>Eukaryota</taxon>
        <taxon>Viridiplantae</taxon>
        <taxon>Streptophyta</taxon>
        <taxon>Embryophyta</taxon>
        <taxon>Tracheophyta</taxon>
        <taxon>Spermatophyta</taxon>
        <taxon>Magnoliopsida</taxon>
        <taxon>eudicotyledons</taxon>
        <taxon>Gunneridae</taxon>
        <taxon>Pentapetalae</taxon>
        <taxon>asterids</taxon>
        <taxon>lamiids</taxon>
        <taxon>Gentianales</taxon>
        <taxon>Apocynaceae</taxon>
        <taxon>Rauvolfioideae</taxon>
        <taxon>Vinceae</taxon>
        <taxon>Catharanthinae</taxon>
        <taxon>Catharanthus</taxon>
    </lineage>
</organism>